<dbReference type="SUPFAM" id="SSF56112">
    <property type="entry name" value="Protein kinase-like (PK-like)"/>
    <property type="match status" value="1"/>
</dbReference>
<dbReference type="Pfam" id="PF02958">
    <property type="entry name" value="EcKL"/>
    <property type="match status" value="1"/>
</dbReference>
<protein>
    <recommendedName>
        <fullName evidence="1">CHK kinase-like domain-containing protein</fullName>
    </recommendedName>
</protein>
<dbReference type="PANTHER" id="PTHR11012:SF58">
    <property type="entry name" value="CHK KINASE-LIKE DOMAIN-CONTAINING PROTEIN"/>
    <property type="match status" value="1"/>
</dbReference>
<dbReference type="InterPro" id="IPR011009">
    <property type="entry name" value="Kinase-like_dom_sf"/>
</dbReference>
<dbReference type="AlphaFoldDB" id="A0A0P4W220"/>
<accession>A0A0P4W220</accession>
<dbReference type="PANTHER" id="PTHR11012">
    <property type="entry name" value="PROTEIN KINASE-LIKE DOMAIN-CONTAINING"/>
    <property type="match status" value="1"/>
</dbReference>
<evidence type="ECO:0000259" key="1">
    <source>
        <dbReference type="SMART" id="SM00587"/>
    </source>
</evidence>
<evidence type="ECO:0000313" key="2">
    <source>
        <dbReference type="EMBL" id="JAI62493.1"/>
    </source>
</evidence>
<reference evidence="2" key="1">
    <citation type="submission" date="2015-09" db="EMBL/GenBank/DDBJ databases">
        <title>Scylla olivacea transcriptome.</title>
        <authorList>
            <person name="Ikhwanuddin M."/>
        </authorList>
    </citation>
    <scope>NUCLEOTIDE SEQUENCE</scope>
</reference>
<dbReference type="EMBL" id="GDRN01078926">
    <property type="protein sequence ID" value="JAI62493.1"/>
    <property type="molecule type" value="Transcribed_RNA"/>
</dbReference>
<dbReference type="EMBL" id="GDRN01078927">
    <property type="protein sequence ID" value="JAI62492.1"/>
    <property type="molecule type" value="Transcribed_RNA"/>
</dbReference>
<name>A0A0P4W220_SCYOL</name>
<organism evidence="2">
    <name type="scientific">Scylla olivacea</name>
    <name type="common">Orange mud crab</name>
    <name type="synonym">Cancer olivacea</name>
    <dbReference type="NCBI Taxonomy" id="85551"/>
    <lineage>
        <taxon>Eukaryota</taxon>
        <taxon>Metazoa</taxon>
        <taxon>Ecdysozoa</taxon>
        <taxon>Arthropoda</taxon>
        <taxon>Crustacea</taxon>
        <taxon>Multicrustacea</taxon>
        <taxon>Malacostraca</taxon>
        <taxon>Eumalacostraca</taxon>
        <taxon>Eucarida</taxon>
        <taxon>Decapoda</taxon>
        <taxon>Pleocyemata</taxon>
        <taxon>Brachyura</taxon>
        <taxon>Eubrachyura</taxon>
        <taxon>Portunoidea</taxon>
        <taxon>Portunidae</taxon>
        <taxon>Portuninae</taxon>
        <taxon>Scylla</taxon>
    </lineage>
</organism>
<dbReference type="SMART" id="SM00587">
    <property type="entry name" value="CHK"/>
    <property type="match status" value="1"/>
</dbReference>
<dbReference type="Gene3D" id="3.90.1200.10">
    <property type="match status" value="1"/>
</dbReference>
<dbReference type="InterPro" id="IPR015897">
    <property type="entry name" value="CHK_kinase-like"/>
</dbReference>
<feature type="domain" description="CHK kinase-like" evidence="1">
    <location>
        <begin position="148"/>
        <end position="342"/>
    </location>
</feature>
<dbReference type="InterPro" id="IPR004119">
    <property type="entry name" value="EcKL"/>
</dbReference>
<sequence>MESSKPSKNPRTASEVTKEWLEVVLCQYESKTSPRSTVKVNSFEVNPGCGKGENFSSDVMRIVAEGLVTPAGGTPSRAHYSFIAKFLTGSEFEHTMAMEFGAPQKESLTLSEVLPTLNTFQEERGGDKYRINAPEYVYGVCKDGEYLLMMQDLMEAGFKVGDKRRGLSLSQLKIAVQNLAHLHAVSYAFNHTHDFLTKYPDFITNPLMTDIMGIFVRVLLEGIMDNFLKNREEEFPGVLKTLASNKDKVISKVTNILTVSGKEAILCLCHGDYWTNNFMFKYDKEGDVEDFAMIDWGNVGWRNPVIDLLYVIHTSTQQDLRRDHLREVQKLYYDTFTSTAANLGAALPHWRFEDFLMEYQKSALMGVVFGLLVNLLTLSASAKKLSQGTLSTGFISWLRVKFAKVMMSIPNSWLLKMAYMTTKKAWKPYFEELASMNNPEMTTRVTNLITEAYQDGVLNI</sequence>
<proteinExistence type="predicted"/>